<dbReference type="InterPro" id="IPR038765">
    <property type="entry name" value="Papain-like_cys_pep_sf"/>
</dbReference>
<evidence type="ECO:0000313" key="3">
    <source>
        <dbReference type="EMBL" id="RUT79385.1"/>
    </source>
</evidence>
<keyword evidence="4" id="KW-1185">Reference proteome</keyword>
<accession>A0A434AXV5</accession>
<dbReference type="Gene3D" id="2.60.40.3140">
    <property type="match status" value="1"/>
</dbReference>
<feature type="domain" description="Transglutaminase-like" evidence="1">
    <location>
        <begin position="296"/>
        <end position="396"/>
    </location>
</feature>
<name>A0A434AXV5_9BACT</name>
<sequence length="655" mass="76970">MALKLILIQKMKKLTIIILCLSLYSSSLLAKNFKYGKISKEEMELQTCPYEKDAVAVFLYDSRVTDISYSNIKYYYHVRIKILKEEGLKYATIKLPFYRKDGIENITSVKAHTINFDKNGKKEITDLSRDAIYTVDANENYGEVRFSLPNVKVGSIIEYKYTNNSTFFSYLDTWYFQSDIPVLYSVLHVNMPESLKYNLIMFGDQLSAKYGNISSKEWVLENMPSIKKESFINNYLDYVEQIRFQLSGYYTRDKSSIGGSLIYKDSMTTWKDLAKEYLEKIHFLERRGFARKQLENLLDGSENNWEKIEKIYDFVKDRVKWDEKYRLFPKKSPQKVLEEKIASDSEINYLLVLLLREAGINCNPALARTNNRGLIQKDYPLLSQFNHVMAEVELYNKKFFLDATSAYRPYDLLAEKDLNYQAYVLDKTKPQWVVIKPYSKNSQSLYLNYDFSDLSKPVCNMKVQETGYYAANSRQKISEDGIENWVKRIIDPERYSVDYDSIQIQNANALDKALLISGKMDMDIDWEDDSDISYFSPFPEKIIQNPFVAETRQYRIDYNYKRANSIHIKIQLPENYTFEDYPKSKTVKLPYDSGKFELMTQLSGNILQIRTTFKLNNTSFPKEYYSNLKELYVQMNKMLRSQIVIKKTTNLSINE</sequence>
<evidence type="ECO:0000313" key="4">
    <source>
        <dbReference type="Proteomes" id="UP000282985"/>
    </source>
</evidence>
<dbReference type="Gene3D" id="3.10.620.30">
    <property type="match status" value="1"/>
</dbReference>
<dbReference type="Gene3D" id="2.60.120.1130">
    <property type="match status" value="1"/>
</dbReference>
<comment type="caution">
    <text evidence="3">The sequence shown here is derived from an EMBL/GenBank/DDBJ whole genome shotgun (WGS) entry which is preliminary data.</text>
</comment>
<dbReference type="Pfam" id="PF01841">
    <property type="entry name" value="Transglut_core"/>
    <property type="match status" value="1"/>
</dbReference>
<dbReference type="Pfam" id="PF12969">
    <property type="entry name" value="DUF3857"/>
    <property type="match status" value="1"/>
</dbReference>
<dbReference type="OrthoDB" id="98874at2"/>
<evidence type="ECO:0000259" key="2">
    <source>
        <dbReference type="Pfam" id="PF12969"/>
    </source>
</evidence>
<evidence type="ECO:0000259" key="1">
    <source>
        <dbReference type="Pfam" id="PF01841"/>
    </source>
</evidence>
<dbReference type="Proteomes" id="UP000282985">
    <property type="component" value="Unassembled WGS sequence"/>
</dbReference>
<feature type="domain" description="DUF3857" evidence="2">
    <location>
        <begin position="73"/>
        <end position="224"/>
    </location>
</feature>
<reference evidence="3 4" key="1">
    <citation type="submission" date="2018-11" db="EMBL/GenBank/DDBJ databases">
        <title>Parancylomarina longa gen. nov., sp. nov., isolated from sediments of southern Okinawa.</title>
        <authorList>
            <person name="Fu T."/>
        </authorList>
    </citation>
    <scope>NUCLEOTIDE SEQUENCE [LARGE SCALE GENOMIC DNA]</scope>
    <source>
        <strain evidence="3 4">T3-2 S1-C</strain>
    </source>
</reference>
<dbReference type="EMBL" id="RJJX01000003">
    <property type="protein sequence ID" value="RUT79385.1"/>
    <property type="molecule type" value="Genomic_DNA"/>
</dbReference>
<gene>
    <name evidence="3" type="ORF">DLK05_03965</name>
</gene>
<dbReference type="SUPFAM" id="SSF54001">
    <property type="entry name" value="Cysteine proteinases"/>
    <property type="match status" value="1"/>
</dbReference>
<proteinExistence type="predicted"/>
<dbReference type="InterPro" id="IPR024618">
    <property type="entry name" value="DUF3857"/>
</dbReference>
<dbReference type="AlphaFoldDB" id="A0A434AXV5"/>
<dbReference type="InterPro" id="IPR002931">
    <property type="entry name" value="Transglutaminase-like"/>
</dbReference>
<protein>
    <submittedName>
        <fullName evidence="3">DUF3857 domain-containing protein</fullName>
    </submittedName>
</protein>
<organism evidence="3 4">
    <name type="scientific">Ancylomarina longa</name>
    <dbReference type="NCBI Taxonomy" id="2487017"/>
    <lineage>
        <taxon>Bacteria</taxon>
        <taxon>Pseudomonadati</taxon>
        <taxon>Bacteroidota</taxon>
        <taxon>Bacteroidia</taxon>
        <taxon>Marinilabiliales</taxon>
        <taxon>Marinifilaceae</taxon>
        <taxon>Ancylomarina</taxon>
    </lineage>
</organism>